<keyword evidence="5" id="KW-1185">Reference proteome</keyword>
<gene>
    <name evidence="4" type="ORF">Sya03_45800</name>
</gene>
<dbReference type="Gene3D" id="3.40.50.720">
    <property type="entry name" value="NAD(P)-binding Rossmann-like Domain"/>
    <property type="match status" value="1"/>
</dbReference>
<dbReference type="SUPFAM" id="SSF51735">
    <property type="entry name" value="NAD(P)-binding Rossmann-fold domains"/>
    <property type="match status" value="1"/>
</dbReference>
<protein>
    <recommendedName>
        <fullName evidence="3">NmrA-like domain-containing protein</fullName>
    </recommendedName>
</protein>
<dbReference type="Pfam" id="PF05368">
    <property type="entry name" value="NmrA"/>
    <property type="match status" value="1"/>
</dbReference>
<dbReference type="InterPro" id="IPR051164">
    <property type="entry name" value="NmrA-like_oxidored"/>
</dbReference>
<dbReference type="AlphaFoldDB" id="A0A8J3YCJ6"/>
<dbReference type="Proteomes" id="UP000652013">
    <property type="component" value="Unassembled WGS sequence"/>
</dbReference>
<comment type="caution">
    <text evidence="4">The sequence shown here is derived from an EMBL/GenBank/DDBJ whole genome shotgun (WGS) entry which is preliminary data.</text>
</comment>
<keyword evidence="2" id="KW-0521">NADP</keyword>
<sequence>MAGRDRVVAVTGATGRQGGAVARHLLTGGWRVRALTRRPDGPAARALGVLGAEVVRADMTAPADLVAAFRGAYGLYSVQNFLPGGTEAEITQGLNVADAAGATGVEHVVYGSAGTGAADTGIGSWNSKLVVQAHIRALGLPLTVLRPMAFMELMTDRDFVPPVSTWSLMPKLMGPDRPVGWICADDLGAIAARVFAEPDRFAGADLALAADVRSISQCREIWRDLHGRPPRRVPMPAWMFRRIVGPDLITMWRWLRTAQFDIDPEPTRELLPAALTVRQWLTRRLVRSAGGRSR</sequence>
<evidence type="ECO:0000313" key="5">
    <source>
        <dbReference type="Proteomes" id="UP000652013"/>
    </source>
</evidence>
<organism evidence="4 5">
    <name type="scientific">Spirilliplanes yamanashiensis</name>
    <dbReference type="NCBI Taxonomy" id="42233"/>
    <lineage>
        <taxon>Bacteria</taxon>
        <taxon>Bacillati</taxon>
        <taxon>Actinomycetota</taxon>
        <taxon>Actinomycetes</taxon>
        <taxon>Micromonosporales</taxon>
        <taxon>Micromonosporaceae</taxon>
        <taxon>Spirilliplanes</taxon>
    </lineage>
</organism>
<evidence type="ECO:0000259" key="3">
    <source>
        <dbReference type="Pfam" id="PF05368"/>
    </source>
</evidence>
<evidence type="ECO:0000313" key="4">
    <source>
        <dbReference type="EMBL" id="GIJ05228.1"/>
    </source>
</evidence>
<feature type="domain" description="NmrA-like" evidence="3">
    <location>
        <begin position="6"/>
        <end position="266"/>
    </location>
</feature>
<dbReference type="CDD" id="cd05251">
    <property type="entry name" value="NmrA_like_SDR_a"/>
    <property type="match status" value="1"/>
</dbReference>
<evidence type="ECO:0000256" key="1">
    <source>
        <dbReference type="ARBA" id="ARBA00006328"/>
    </source>
</evidence>
<comment type="similarity">
    <text evidence="1">Belongs to the NmrA-type oxidoreductase family.</text>
</comment>
<proteinExistence type="inferred from homology"/>
<dbReference type="PANTHER" id="PTHR42748:SF7">
    <property type="entry name" value="NMRA LIKE REDOX SENSOR 1-RELATED"/>
    <property type="match status" value="1"/>
</dbReference>
<dbReference type="PANTHER" id="PTHR42748">
    <property type="entry name" value="NITROGEN METABOLITE REPRESSION PROTEIN NMRA FAMILY MEMBER"/>
    <property type="match status" value="1"/>
</dbReference>
<accession>A0A8J3YCJ6</accession>
<evidence type="ECO:0000256" key="2">
    <source>
        <dbReference type="ARBA" id="ARBA00022857"/>
    </source>
</evidence>
<dbReference type="EMBL" id="BOOY01000032">
    <property type="protein sequence ID" value="GIJ05228.1"/>
    <property type="molecule type" value="Genomic_DNA"/>
</dbReference>
<name>A0A8J3YCJ6_9ACTN</name>
<dbReference type="Gene3D" id="3.90.25.10">
    <property type="entry name" value="UDP-galactose 4-epimerase, domain 1"/>
    <property type="match status" value="1"/>
</dbReference>
<dbReference type="InterPro" id="IPR036291">
    <property type="entry name" value="NAD(P)-bd_dom_sf"/>
</dbReference>
<reference evidence="4" key="1">
    <citation type="submission" date="2021-01" db="EMBL/GenBank/DDBJ databases">
        <title>Whole genome shotgun sequence of Spirilliplanes yamanashiensis NBRC 15828.</title>
        <authorList>
            <person name="Komaki H."/>
            <person name="Tamura T."/>
        </authorList>
    </citation>
    <scope>NUCLEOTIDE SEQUENCE</scope>
    <source>
        <strain evidence="4">NBRC 15828</strain>
    </source>
</reference>
<dbReference type="InterPro" id="IPR008030">
    <property type="entry name" value="NmrA-like"/>
</dbReference>
<dbReference type="RefSeq" id="WP_203940437.1">
    <property type="nucleotide sequence ID" value="NZ_BAAAGJ010000011.1"/>
</dbReference>